<dbReference type="GO" id="GO:0071949">
    <property type="term" value="F:FAD binding"/>
    <property type="evidence" value="ECO:0007669"/>
    <property type="project" value="InterPro"/>
</dbReference>
<evidence type="ECO:0000256" key="4">
    <source>
        <dbReference type="ARBA" id="ARBA00023002"/>
    </source>
</evidence>
<dbReference type="VEuPathDB" id="FungiDB:ASPGLDRAFT_1508574"/>
<reference evidence="7" key="1">
    <citation type="journal article" date="2017" name="Genome Biol.">
        <title>Comparative genomics reveals high biological diversity and specific adaptations in the industrially and medically important fungal genus Aspergillus.</title>
        <authorList>
            <person name="de Vries R.P."/>
            <person name="Riley R."/>
            <person name="Wiebenga A."/>
            <person name="Aguilar-Osorio G."/>
            <person name="Amillis S."/>
            <person name="Uchima C.A."/>
            <person name="Anderluh G."/>
            <person name="Asadollahi M."/>
            <person name="Askin M."/>
            <person name="Barry K."/>
            <person name="Battaglia E."/>
            <person name="Bayram O."/>
            <person name="Benocci T."/>
            <person name="Braus-Stromeyer S.A."/>
            <person name="Caldana C."/>
            <person name="Canovas D."/>
            <person name="Cerqueira G.C."/>
            <person name="Chen F."/>
            <person name="Chen W."/>
            <person name="Choi C."/>
            <person name="Clum A."/>
            <person name="Dos Santos R.A."/>
            <person name="Damasio A.R."/>
            <person name="Diallinas G."/>
            <person name="Emri T."/>
            <person name="Fekete E."/>
            <person name="Flipphi M."/>
            <person name="Freyberg S."/>
            <person name="Gallo A."/>
            <person name="Gournas C."/>
            <person name="Habgood R."/>
            <person name="Hainaut M."/>
            <person name="Harispe M.L."/>
            <person name="Henrissat B."/>
            <person name="Hilden K.S."/>
            <person name="Hope R."/>
            <person name="Hossain A."/>
            <person name="Karabika E."/>
            <person name="Karaffa L."/>
            <person name="Karanyi Z."/>
            <person name="Krasevec N."/>
            <person name="Kuo A."/>
            <person name="Kusch H."/>
            <person name="LaButti K."/>
            <person name="Lagendijk E.L."/>
            <person name="Lapidus A."/>
            <person name="Levasseur A."/>
            <person name="Lindquist E."/>
            <person name="Lipzen A."/>
            <person name="Logrieco A.F."/>
            <person name="MacCabe A."/>
            <person name="Maekelae M.R."/>
            <person name="Malavazi I."/>
            <person name="Melin P."/>
            <person name="Meyer V."/>
            <person name="Mielnichuk N."/>
            <person name="Miskei M."/>
            <person name="Molnar A.P."/>
            <person name="Mule G."/>
            <person name="Ngan C.Y."/>
            <person name="Orejas M."/>
            <person name="Orosz E."/>
            <person name="Ouedraogo J.P."/>
            <person name="Overkamp K.M."/>
            <person name="Park H.-S."/>
            <person name="Perrone G."/>
            <person name="Piumi F."/>
            <person name="Punt P.J."/>
            <person name="Ram A.F."/>
            <person name="Ramon A."/>
            <person name="Rauscher S."/>
            <person name="Record E."/>
            <person name="Riano-Pachon D.M."/>
            <person name="Robert V."/>
            <person name="Roehrig J."/>
            <person name="Ruller R."/>
            <person name="Salamov A."/>
            <person name="Salih N.S."/>
            <person name="Samson R.A."/>
            <person name="Sandor E."/>
            <person name="Sanguinetti M."/>
            <person name="Schuetze T."/>
            <person name="Sepcic K."/>
            <person name="Shelest E."/>
            <person name="Sherlock G."/>
            <person name="Sophianopoulou V."/>
            <person name="Squina F.M."/>
            <person name="Sun H."/>
            <person name="Susca A."/>
            <person name="Todd R.B."/>
            <person name="Tsang A."/>
            <person name="Unkles S.E."/>
            <person name="van de Wiele N."/>
            <person name="van Rossen-Uffink D."/>
            <person name="Oliveira J.V."/>
            <person name="Vesth T.C."/>
            <person name="Visser J."/>
            <person name="Yu J.-H."/>
            <person name="Zhou M."/>
            <person name="Andersen M.R."/>
            <person name="Archer D.B."/>
            <person name="Baker S.E."/>
            <person name="Benoit I."/>
            <person name="Brakhage A.A."/>
            <person name="Braus G.H."/>
            <person name="Fischer R."/>
            <person name="Frisvad J.C."/>
            <person name="Goldman G.H."/>
            <person name="Houbraken J."/>
            <person name="Oakley B."/>
            <person name="Pocsi I."/>
            <person name="Scazzocchio C."/>
            <person name="Seiboth B."/>
            <person name="vanKuyk P.A."/>
            <person name="Wortman J."/>
            <person name="Dyer P.S."/>
            <person name="Grigoriev I.V."/>
        </authorList>
    </citation>
    <scope>NUCLEOTIDE SEQUENCE [LARGE SCALE GENOMIC DNA]</scope>
    <source>
        <strain evidence="7">CBS 516.65</strain>
    </source>
</reference>
<dbReference type="Pfam" id="PF01494">
    <property type="entry name" value="FAD_binding_3"/>
    <property type="match status" value="1"/>
</dbReference>
<sequence>MSDAHSDRFQSIHQLGVEALPLPVLPGCTPPVNDGMGHAREVYGLCAGIHWVLVFNPADSRKSGESCAFRGLVLISGAGPVGLLTALRLGQAGIKVDVIEKEEHLSERPRANGYYEAALLTLEKARVLESVRDAGFSTYGLCWRKPHVDDGSGSKIMGDFIAKLTFPDLDGLGSGVIYPQSELVKLLFREVVATGFVTFHFGRELCGIREEGDSVLATARTRDGKEEYFQCAFLVGADGAKSATRRLLDIPFKGYTWPERIVAIDVLMENKDIDLRVHTSLIVDPINYGVLSPLDKPQAGKKTLYRCSIAVDLLDTRFDDELAAEASVMPLLEKTIPSPRPLDIEVKKVSLFKMHQLCASTFRRGRCVLTGDAAHLNNLTYQYIQPFGAMGLCTGIIDADAVSDTLELTINDGKHLSLLDIYSDKRRRVFQTFVDPVSAQNKLRCANDPETAAEDWFIRAVMNSSEAEMAKFGSAFFDAWGTDMRTLVESS</sequence>
<keyword evidence="3" id="KW-0274">FAD</keyword>
<gene>
    <name evidence="6" type="ORF">ASPGLDRAFT_1508574</name>
</gene>
<proteinExistence type="predicted"/>
<dbReference type="PRINTS" id="PR00420">
    <property type="entry name" value="RNGMNOXGNASE"/>
</dbReference>
<dbReference type="SUPFAM" id="SSF51905">
    <property type="entry name" value="FAD/NAD(P)-binding domain"/>
    <property type="match status" value="1"/>
</dbReference>
<dbReference type="PANTHER" id="PTHR43004:SF19">
    <property type="entry name" value="BINDING MONOOXYGENASE, PUTATIVE (JCVI)-RELATED"/>
    <property type="match status" value="1"/>
</dbReference>
<name>A0A1L9VST7_ASPGL</name>
<dbReference type="OrthoDB" id="10016252at2759"/>
<dbReference type="STRING" id="1160497.A0A1L9VST7"/>
<dbReference type="Gene3D" id="3.50.50.60">
    <property type="entry name" value="FAD/NAD(P)-binding domain"/>
    <property type="match status" value="1"/>
</dbReference>
<keyword evidence="2" id="KW-0285">Flavoprotein</keyword>
<feature type="domain" description="FAD-binding" evidence="5">
    <location>
        <begin position="73"/>
        <end position="435"/>
    </location>
</feature>
<evidence type="ECO:0000256" key="3">
    <source>
        <dbReference type="ARBA" id="ARBA00022827"/>
    </source>
</evidence>
<dbReference type="GO" id="GO:0016709">
    <property type="term" value="F:oxidoreductase activity, acting on paired donors, with incorporation or reduction of molecular oxygen, NAD(P)H as one donor, and incorporation of one atom of oxygen"/>
    <property type="evidence" value="ECO:0007669"/>
    <property type="project" value="UniProtKB-ARBA"/>
</dbReference>
<keyword evidence="7" id="KW-1185">Reference proteome</keyword>
<evidence type="ECO:0000256" key="1">
    <source>
        <dbReference type="ARBA" id="ARBA00001974"/>
    </source>
</evidence>
<dbReference type="Gene3D" id="3.30.70.2450">
    <property type="match status" value="1"/>
</dbReference>
<dbReference type="GeneID" id="34458454"/>
<accession>A0A1L9VST7</accession>
<evidence type="ECO:0000259" key="5">
    <source>
        <dbReference type="Pfam" id="PF01494"/>
    </source>
</evidence>
<dbReference type="InterPro" id="IPR036188">
    <property type="entry name" value="FAD/NAD-bd_sf"/>
</dbReference>
<protein>
    <recommendedName>
        <fullName evidence="5">FAD-binding domain-containing protein</fullName>
    </recommendedName>
</protein>
<dbReference type="RefSeq" id="XP_022403658.1">
    <property type="nucleotide sequence ID" value="XM_022542193.1"/>
</dbReference>
<evidence type="ECO:0000313" key="7">
    <source>
        <dbReference type="Proteomes" id="UP000184300"/>
    </source>
</evidence>
<organism evidence="6 7">
    <name type="scientific">Aspergillus glaucus CBS 516.65</name>
    <dbReference type="NCBI Taxonomy" id="1160497"/>
    <lineage>
        <taxon>Eukaryota</taxon>
        <taxon>Fungi</taxon>
        <taxon>Dikarya</taxon>
        <taxon>Ascomycota</taxon>
        <taxon>Pezizomycotina</taxon>
        <taxon>Eurotiomycetes</taxon>
        <taxon>Eurotiomycetidae</taxon>
        <taxon>Eurotiales</taxon>
        <taxon>Aspergillaceae</taxon>
        <taxon>Aspergillus</taxon>
        <taxon>Aspergillus subgen. Aspergillus</taxon>
    </lineage>
</organism>
<keyword evidence="4" id="KW-0560">Oxidoreductase</keyword>
<evidence type="ECO:0000313" key="6">
    <source>
        <dbReference type="EMBL" id="OJJ86969.1"/>
    </source>
</evidence>
<dbReference type="EMBL" id="KV878891">
    <property type="protein sequence ID" value="OJJ86969.1"/>
    <property type="molecule type" value="Genomic_DNA"/>
</dbReference>
<evidence type="ECO:0000256" key="2">
    <source>
        <dbReference type="ARBA" id="ARBA00022630"/>
    </source>
</evidence>
<dbReference type="InterPro" id="IPR002938">
    <property type="entry name" value="FAD-bd"/>
</dbReference>
<comment type="cofactor">
    <cofactor evidence="1">
        <name>FAD</name>
        <dbReference type="ChEBI" id="CHEBI:57692"/>
    </cofactor>
</comment>
<dbReference type="Proteomes" id="UP000184300">
    <property type="component" value="Unassembled WGS sequence"/>
</dbReference>
<dbReference type="InterPro" id="IPR050641">
    <property type="entry name" value="RIFMO-like"/>
</dbReference>
<dbReference type="PANTHER" id="PTHR43004">
    <property type="entry name" value="TRK SYSTEM POTASSIUM UPTAKE PROTEIN"/>
    <property type="match status" value="1"/>
</dbReference>
<dbReference type="AlphaFoldDB" id="A0A1L9VST7"/>